<comment type="caution">
    <text evidence="4">The sequence shown here is derived from an EMBL/GenBank/DDBJ whole genome shotgun (WGS) entry which is preliminary data.</text>
</comment>
<proteinExistence type="predicted"/>
<dbReference type="RefSeq" id="WP_248159679.1">
    <property type="nucleotide sequence ID" value="NZ_JALNMJ010000032.1"/>
</dbReference>
<evidence type="ECO:0000259" key="3">
    <source>
        <dbReference type="PROSITE" id="PS51186"/>
    </source>
</evidence>
<feature type="domain" description="N-acetyltransferase" evidence="3">
    <location>
        <begin position="1"/>
        <end position="132"/>
    </location>
</feature>
<evidence type="ECO:0000313" key="4">
    <source>
        <dbReference type="EMBL" id="MCK7615838.1"/>
    </source>
</evidence>
<dbReference type="EMBL" id="JALNMJ010000032">
    <property type="protein sequence ID" value="MCK7615838.1"/>
    <property type="molecule type" value="Genomic_DNA"/>
</dbReference>
<dbReference type="CDD" id="cd04301">
    <property type="entry name" value="NAT_SF"/>
    <property type="match status" value="1"/>
</dbReference>
<dbReference type="InterPro" id="IPR000182">
    <property type="entry name" value="GNAT_dom"/>
</dbReference>
<dbReference type="SUPFAM" id="SSF55729">
    <property type="entry name" value="Acyl-CoA N-acyltransferases (Nat)"/>
    <property type="match status" value="1"/>
</dbReference>
<name>A0ABT0H423_9HYPH</name>
<gene>
    <name evidence="4" type="ORF">M0H32_27085</name>
</gene>
<dbReference type="PANTHER" id="PTHR43877">
    <property type="entry name" value="AMINOALKYLPHOSPHONATE N-ACETYLTRANSFERASE-RELATED-RELATED"/>
    <property type="match status" value="1"/>
</dbReference>
<evidence type="ECO:0000256" key="1">
    <source>
        <dbReference type="ARBA" id="ARBA00022679"/>
    </source>
</evidence>
<reference evidence="4" key="1">
    <citation type="submission" date="2022-04" db="EMBL/GenBank/DDBJ databases">
        <title>Roseibium sp. CAU 1639 isolated from mud.</title>
        <authorList>
            <person name="Kim W."/>
        </authorList>
    </citation>
    <scope>NUCLEOTIDE SEQUENCE</scope>
    <source>
        <strain evidence="4">CAU 1639</strain>
    </source>
</reference>
<dbReference type="Pfam" id="PF00583">
    <property type="entry name" value="Acetyltransf_1"/>
    <property type="match status" value="1"/>
</dbReference>
<dbReference type="Gene3D" id="3.40.630.30">
    <property type="match status" value="1"/>
</dbReference>
<sequence>MNRLKTCIDRAYQPVKSRLPDLPDVSAGLAEDIRDHHVFVAELDGELAGCAILSLSGTSAHLMNIAVDPDAKGMGLGRLLIEHLERYARAGGATELHLATHVGMPDNVALYSHLGWSETSRNGNKVLMKKDL</sequence>
<dbReference type="InterPro" id="IPR016181">
    <property type="entry name" value="Acyl_CoA_acyltransferase"/>
</dbReference>
<dbReference type="PROSITE" id="PS51186">
    <property type="entry name" value="GNAT"/>
    <property type="match status" value="1"/>
</dbReference>
<evidence type="ECO:0000256" key="2">
    <source>
        <dbReference type="ARBA" id="ARBA00023315"/>
    </source>
</evidence>
<keyword evidence="1" id="KW-0808">Transferase</keyword>
<evidence type="ECO:0000313" key="5">
    <source>
        <dbReference type="Proteomes" id="UP001431221"/>
    </source>
</evidence>
<keyword evidence="2" id="KW-0012">Acyltransferase</keyword>
<organism evidence="4 5">
    <name type="scientific">Roseibium sediminicola</name>
    <dbReference type="NCBI Taxonomy" id="2933272"/>
    <lineage>
        <taxon>Bacteria</taxon>
        <taxon>Pseudomonadati</taxon>
        <taxon>Pseudomonadota</taxon>
        <taxon>Alphaproteobacteria</taxon>
        <taxon>Hyphomicrobiales</taxon>
        <taxon>Stappiaceae</taxon>
        <taxon>Roseibium</taxon>
    </lineage>
</organism>
<protein>
    <submittedName>
        <fullName evidence="4">GNAT family N-acetyltransferase</fullName>
    </submittedName>
</protein>
<dbReference type="Proteomes" id="UP001431221">
    <property type="component" value="Unassembled WGS sequence"/>
</dbReference>
<dbReference type="PANTHER" id="PTHR43877:SF2">
    <property type="entry name" value="AMINOALKYLPHOSPHONATE N-ACETYLTRANSFERASE-RELATED"/>
    <property type="match status" value="1"/>
</dbReference>
<keyword evidence="5" id="KW-1185">Reference proteome</keyword>
<accession>A0ABT0H423</accession>
<dbReference type="InterPro" id="IPR050832">
    <property type="entry name" value="Bact_Acetyltransf"/>
</dbReference>